<dbReference type="Pfam" id="PF14344">
    <property type="entry name" value="DUF4397"/>
    <property type="match status" value="1"/>
</dbReference>
<evidence type="ECO:0000259" key="1">
    <source>
        <dbReference type="Pfam" id="PF14344"/>
    </source>
</evidence>
<keyword evidence="3" id="KW-1185">Reference proteome</keyword>
<dbReference type="Proteomes" id="UP001597601">
    <property type="component" value="Unassembled WGS sequence"/>
</dbReference>
<dbReference type="PROSITE" id="PS51257">
    <property type="entry name" value="PROKAR_LIPOPROTEIN"/>
    <property type="match status" value="1"/>
</dbReference>
<dbReference type="EMBL" id="JBHUON010000009">
    <property type="protein sequence ID" value="MFD2864888.1"/>
    <property type="molecule type" value="Genomic_DNA"/>
</dbReference>
<dbReference type="RefSeq" id="WP_377126192.1">
    <property type="nucleotide sequence ID" value="NZ_JBHUHN010000001.1"/>
</dbReference>
<evidence type="ECO:0000313" key="3">
    <source>
        <dbReference type="Proteomes" id="UP001597601"/>
    </source>
</evidence>
<protein>
    <submittedName>
        <fullName evidence="2">DUF4397 domain-containing protein</fullName>
    </submittedName>
</protein>
<organism evidence="2 3">
    <name type="scientific">Mucilaginibacter antarcticus</name>
    <dbReference type="NCBI Taxonomy" id="1855725"/>
    <lineage>
        <taxon>Bacteria</taxon>
        <taxon>Pseudomonadati</taxon>
        <taxon>Bacteroidota</taxon>
        <taxon>Sphingobacteriia</taxon>
        <taxon>Sphingobacteriales</taxon>
        <taxon>Sphingobacteriaceae</taxon>
        <taxon>Mucilaginibacter</taxon>
    </lineage>
</organism>
<feature type="domain" description="DUF4397" evidence="1">
    <location>
        <begin position="149"/>
        <end position="227"/>
    </location>
</feature>
<name>A0ABW5XQA4_9SPHI</name>
<proteinExistence type="predicted"/>
<gene>
    <name evidence="2" type="ORF">ACFSYC_09330</name>
</gene>
<comment type="caution">
    <text evidence="2">The sequence shown here is derived from an EMBL/GenBank/DDBJ whole genome shotgun (WGS) entry which is preliminary data.</text>
</comment>
<sequence>MANKNRVMVLLAMCFGGLLVLPFIASCGKNNGGVTPSNSRITMQVVNLSPDLQPINLWVGYQKQNAYSFSYPTPSGYFSLTNIDTPIQIRSYSPTISTGNFIVRKDILKPNVKYTLFVTGLRNDSSAANRVTSIFTVDTTANPTPGRGKIRFVNASPKSSAFDVSANGTIAFSGVTYKAVTPFKEVPPGTYEIRIMPAGSSTVISTFREVVVQEGKVYTLFCRGVAGGADSVAFGAGIISNR</sequence>
<reference evidence="3" key="1">
    <citation type="journal article" date="2019" name="Int. J. Syst. Evol. Microbiol.">
        <title>The Global Catalogue of Microorganisms (GCM) 10K type strain sequencing project: providing services to taxonomists for standard genome sequencing and annotation.</title>
        <authorList>
            <consortium name="The Broad Institute Genomics Platform"/>
            <consortium name="The Broad Institute Genome Sequencing Center for Infectious Disease"/>
            <person name="Wu L."/>
            <person name="Ma J."/>
        </authorList>
    </citation>
    <scope>NUCLEOTIDE SEQUENCE [LARGE SCALE GENOMIC DNA]</scope>
    <source>
        <strain evidence="3">KCTC 52232</strain>
    </source>
</reference>
<accession>A0ABW5XQA4</accession>
<dbReference type="InterPro" id="IPR025510">
    <property type="entry name" value="DUF4397"/>
</dbReference>
<evidence type="ECO:0000313" key="2">
    <source>
        <dbReference type="EMBL" id="MFD2864888.1"/>
    </source>
</evidence>